<dbReference type="InterPro" id="IPR003661">
    <property type="entry name" value="HisK_dim/P_dom"/>
</dbReference>
<dbReference type="SMART" id="SM00387">
    <property type="entry name" value="HATPase_c"/>
    <property type="match status" value="1"/>
</dbReference>
<dbReference type="InterPro" id="IPR019247">
    <property type="entry name" value="Histidine_kinase_BarA_N"/>
</dbReference>
<dbReference type="CDD" id="cd00082">
    <property type="entry name" value="HisKA"/>
    <property type="match status" value="1"/>
</dbReference>
<organism evidence="10 11">
    <name type="scientific">Geobacter soli</name>
    <dbReference type="NCBI Taxonomy" id="1510391"/>
    <lineage>
        <taxon>Bacteria</taxon>
        <taxon>Pseudomonadati</taxon>
        <taxon>Thermodesulfobacteriota</taxon>
        <taxon>Desulfuromonadia</taxon>
        <taxon>Geobacterales</taxon>
        <taxon>Geobacteraceae</taxon>
        <taxon>Geobacter</taxon>
    </lineage>
</organism>
<dbReference type="InterPro" id="IPR005467">
    <property type="entry name" value="His_kinase_dom"/>
</dbReference>
<evidence type="ECO:0000256" key="7">
    <source>
        <dbReference type="SAM" id="Phobius"/>
    </source>
</evidence>
<evidence type="ECO:0000259" key="8">
    <source>
        <dbReference type="PROSITE" id="PS50109"/>
    </source>
</evidence>
<dbReference type="Pfam" id="PF00512">
    <property type="entry name" value="HisKA"/>
    <property type="match status" value="1"/>
</dbReference>
<keyword evidence="7" id="KW-0472">Membrane</keyword>
<evidence type="ECO:0000256" key="6">
    <source>
        <dbReference type="ARBA" id="ARBA00022777"/>
    </source>
</evidence>
<evidence type="ECO:0000256" key="5">
    <source>
        <dbReference type="ARBA" id="ARBA00022679"/>
    </source>
</evidence>
<dbReference type="InterPro" id="IPR050351">
    <property type="entry name" value="BphY/WalK/GraS-like"/>
</dbReference>
<gene>
    <name evidence="10" type="ORF">SE37_10405</name>
</gene>
<reference evidence="10 11" key="1">
    <citation type="submission" date="2015-01" db="EMBL/GenBank/DDBJ databases">
        <title>Genome sequence of the anaerobic bacterium Geobacter soli GSS01, a dissimilatory Fe(III) reducer from soil.</title>
        <authorList>
            <person name="Yang G."/>
            <person name="Zhou S."/>
        </authorList>
    </citation>
    <scope>NUCLEOTIDE SEQUENCE [LARGE SCALE GENOMIC DNA]</scope>
    <source>
        <strain evidence="10 11">GSS01</strain>
    </source>
</reference>
<dbReference type="PROSITE" id="PS50109">
    <property type="entry name" value="HIS_KIN"/>
    <property type="match status" value="1"/>
</dbReference>
<dbReference type="SMART" id="SM00304">
    <property type="entry name" value="HAMP"/>
    <property type="match status" value="1"/>
</dbReference>
<evidence type="ECO:0000256" key="4">
    <source>
        <dbReference type="ARBA" id="ARBA00022553"/>
    </source>
</evidence>
<dbReference type="InterPro" id="IPR003660">
    <property type="entry name" value="HAMP_dom"/>
</dbReference>
<dbReference type="PANTHER" id="PTHR42878">
    <property type="entry name" value="TWO-COMPONENT HISTIDINE KINASE"/>
    <property type="match status" value="1"/>
</dbReference>
<evidence type="ECO:0000313" key="10">
    <source>
        <dbReference type="EMBL" id="KIE43014.1"/>
    </source>
</evidence>
<dbReference type="SUPFAM" id="SSF55874">
    <property type="entry name" value="ATPase domain of HSP90 chaperone/DNA topoisomerase II/histidine kinase"/>
    <property type="match status" value="1"/>
</dbReference>
<dbReference type="Pfam" id="PF02518">
    <property type="entry name" value="HATPase_c"/>
    <property type="match status" value="1"/>
</dbReference>
<keyword evidence="7" id="KW-1133">Transmembrane helix</keyword>
<evidence type="ECO:0000313" key="11">
    <source>
        <dbReference type="Proteomes" id="UP000031433"/>
    </source>
</evidence>
<evidence type="ECO:0000256" key="2">
    <source>
        <dbReference type="ARBA" id="ARBA00004370"/>
    </source>
</evidence>
<comment type="subcellular location">
    <subcellularLocation>
        <location evidence="2">Membrane</location>
    </subcellularLocation>
</comment>
<evidence type="ECO:0000256" key="3">
    <source>
        <dbReference type="ARBA" id="ARBA00012438"/>
    </source>
</evidence>
<comment type="catalytic activity">
    <reaction evidence="1">
        <text>ATP + protein L-histidine = ADP + protein N-phospho-L-histidine.</text>
        <dbReference type="EC" id="2.7.13.3"/>
    </reaction>
</comment>
<dbReference type="Gene3D" id="1.10.287.130">
    <property type="match status" value="1"/>
</dbReference>
<feature type="domain" description="HAMP" evidence="9">
    <location>
        <begin position="216"/>
        <end position="268"/>
    </location>
</feature>
<dbReference type="SUPFAM" id="SSF47384">
    <property type="entry name" value="Homodimeric domain of signal transducing histidine kinase"/>
    <property type="match status" value="1"/>
</dbReference>
<dbReference type="SMART" id="SM00388">
    <property type="entry name" value="HisKA"/>
    <property type="match status" value="1"/>
</dbReference>
<dbReference type="EC" id="2.7.13.3" evidence="3"/>
<comment type="caution">
    <text evidence="10">The sequence shown here is derived from an EMBL/GenBank/DDBJ whole genome shotgun (WGS) entry which is preliminary data.</text>
</comment>
<protein>
    <recommendedName>
        <fullName evidence="3">histidine kinase</fullName>
        <ecNumber evidence="3">2.7.13.3</ecNumber>
    </recommendedName>
</protein>
<dbReference type="GO" id="GO:0016020">
    <property type="term" value="C:membrane"/>
    <property type="evidence" value="ECO:0007669"/>
    <property type="project" value="UniProtKB-SubCell"/>
</dbReference>
<dbReference type="FunFam" id="3.30.565.10:FF:000006">
    <property type="entry name" value="Sensor histidine kinase WalK"/>
    <property type="match status" value="1"/>
</dbReference>
<dbReference type="FunFam" id="1.10.287.130:FF:000101">
    <property type="entry name" value="Sensor histidine kinase"/>
    <property type="match status" value="1"/>
</dbReference>
<dbReference type="RefSeq" id="WP_039646096.1">
    <property type="nucleotide sequence ID" value="NZ_JXBL01000001.1"/>
</dbReference>
<evidence type="ECO:0000259" key="9">
    <source>
        <dbReference type="PROSITE" id="PS50885"/>
    </source>
</evidence>
<dbReference type="Gene3D" id="3.30.565.10">
    <property type="entry name" value="Histidine kinase-like ATPase, C-terminal domain"/>
    <property type="match status" value="1"/>
</dbReference>
<feature type="domain" description="Histidine kinase" evidence="8">
    <location>
        <begin position="308"/>
        <end position="522"/>
    </location>
</feature>
<dbReference type="EMBL" id="JXBL01000001">
    <property type="protein sequence ID" value="KIE43014.1"/>
    <property type="molecule type" value="Genomic_DNA"/>
</dbReference>
<dbReference type="Gene3D" id="6.10.340.10">
    <property type="match status" value="1"/>
</dbReference>
<feature type="transmembrane region" description="Helical" evidence="7">
    <location>
        <begin position="192"/>
        <end position="215"/>
    </location>
</feature>
<dbReference type="InterPro" id="IPR003594">
    <property type="entry name" value="HATPase_dom"/>
</dbReference>
<dbReference type="GO" id="GO:0000156">
    <property type="term" value="F:phosphorelay response regulator activity"/>
    <property type="evidence" value="ECO:0007669"/>
    <property type="project" value="TreeGrafter"/>
</dbReference>
<dbReference type="GO" id="GO:0030295">
    <property type="term" value="F:protein kinase activator activity"/>
    <property type="evidence" value="ECO:0007669"/>
    <property type="project" value="TreeGrafter"/>
</dbReference>
<keyword evidence="4" id="KW-0597">Phosphoprotein</keyword>
<dbReference type="Pfam" id="PF09984">
    <property type="entry name" value="sCache_4"/>
    <property type="match status" value="1"/>
</dbReference>
<proteinExistence type="predicted"/>
<dbReference type="SUPFAM" id="SSF158472">
    <property type="entry name" value="HAMP domain-like"/>
    <property type="match status" value="1"/>
</dbReference>
<feature type="transmembrane region" description="Helical" evidence="7">
    <location>
        <begin position="23"/>
        <end position="44"/>
    </location>
</feature>
<dbReference type="InterPro" id="IPR036890">
    <property type="entry name" value="HATPase_C_sf"/>
</dbReference>
<dbReference type="PRINTS" id="PR00344">
    <property type="entry name" value="BCTRLSENSOR"/>
</dbReference>
<dbReference type="PROSITE" id="PS50885">
    <property type="entry name" value="HAMP"/>
    <property type="match status" value="1"/>
</dbReference>
<keyword evidence="7" id="KW-0812">Transmembrane</keyword>
<dbReference type="InterPro" id="IPR004358">
    <property type="entry name" value="Sig_transdc_His_kin-like_C"/>
</dbReference>
<dbReference type="InterPro" id="IPR036097">
    <property type="entry name" value="HisK_dim/P_sf"/>
</dbReference>
<dbReference type="PANTHER" id="PTHR42878:SF15">
    <property type="entry name" value="BACTERIOPHYTOCHROME"/>
    <property type="match status" value="1"/>
</dbReference>
<keyword evidence="5" id="KW-0808">Transferase</keyword>
<dbReference type="GO" id="GO:0000155">
    <property type="term" value="F:phosphorelay sensor kinase activity"/>
    <property type="evidence" value="ECO:0007669"/>
    <property type="project" value="InterPro"/>
</dbReference>
<dbReference type="CDD" id="cd06225">
    <property type="entry name" value="HAMP"/>
    <property type="match status" value="1"/>
</dbReference>
<sequence length="524" mass="58023">MGANAPPVRSFIAVLRRSFRAKLFMVISLSIIALSTCFTAFFLYNQYRSLHDKLLTEGRLMTRLMAHNARLPLFAGNREQLHEVAQGIITHGSVLEVAILDREGRSLVHFFRQGPGYHARETAAPARPEPGAEGGIRNGPGALEFYEPIRTQATADDEEDLFFANGREKSTVIGSVHVVMDEKPLHRKVKQLAATALLVAVAALVAVIGALYPVIRGITRPLTQLERGVREIAAGNKGVKVPVESRDELGSLAASFNSMAESLLQRKLAQDESERTIRELNVNLEEMVHRRTAELMAANRELESFNYSASHDLRAPLLRLRGLCQALEEDCGDRLDGELRGYLDRIAEVGVQMERVMSAMSSLFRVQRRELELLPVNLSELVETVVAAHRETEPQRQVTVSVEPGATATGDPELLWVALDNLIGNAWKFTSRTDGARIEFGSTHREGELVYFVRDNGAGFNMGYAHKIFEPFHRLHGQDEFPGTGVGLAIVQRIISRHQGRVWLESAEGAGTTCYFTLPESAPA</sequence>
<dbReference type="GO" id="GO:0007234">
    <property type="term" value="P:osmosensory signaling via phosphorelay pathway"/>
    <property type="evidence" value="ECO:0007669"/>
    <property type="project" value="TreeGrafter"/>
</dbReference>
<dbReference type="Pfam" id="PF00672">
    <property type="entry name" value="HAMP"/>
    <property type="match status" value="1"/>
</dbReference>
<dbReference type="AlphaFoldDB" id="A0A0C1TQH8"/>
<name>A0A0C1TQH8_9BACT</name>
<dbReference type="Proteomes" id="UP000031433">
    <property type="component" value="Unassembled WGS sequence"/>
</dbReference>
<keyword evidence="6 10" id="KW-0418">Kinase</keyword>
<keyword evidence="11" id="KW-1185">Reference proteome</keyword>
<accession>A0A0C1TQH8</accession>
<evidence type="ECO:0000256" key="1">
    <source>
        <dbReference type="ARBA" id="ARBA00000085"/>
    </source>
</evidence>